<keyword evidence="8 10" id="KW-0408">Iron</keyword>
<dbReference type="GO" id="GO:0016132">
    <property type="term" value="P:brassinosteroid biosynthetic process"/>
    <property type="evidence" value="ECO:0007669"/>
    <property type="project" value="TreeGrafter"/>
</dbReference>
<evidence type="ECO:0000256" key="9">
    <source>
        <dbReference type="ARBA" id="ARBA00023136"/>
    </source>
</evidence>
<dbReference type="GO" id="GO:0010268">
    <property type="term" value="P:brassinosteroid homeostasis"/>
    <property type="evidence" value="ECO:0007669"/>
    <property type="project" value="TreeGrafter"/>
</dbReference>
<evidence type="ECO:0000256" key="6">
    <source>
        <dbReference type="ARBA" id="ARBA00022989"/>
    </source>
</evidence>
<dbReference type="Pfam" id="PF00067">
    <property type="entry name" value="p450"/>
    <property type="match status" value="1"/>
</dbReference>
<evidence type="ECO:0000313" key="13">
    <source>
        <dbReference type="EMBL" id="KAF3325137.1"/>
    </source>
</evidence>
<evidence type="ECO:0000256" key="10">
    <source>
        <dbReference type="PIRSR" id="PIRSR602401-1"/>
    </source>
</evidence>
<dbReference type="GO" id="GO:0020037">
    <property type="term" value="F:heme binding"/>
    <property type="evidence" value="ECO:0007669"/>
    <property type="project" value="InterPro"/>
</dbReference>
<dbReference type="Proteomes" id="UP000623129">
    <property type="component" value="Unassembled WGS sequence"/>
</dbReference>
<keyword evidence="4 10" id="KW-0479">Metal-binding</keyword>
<dbReference type="InterPro" id="IPR036396">
    <property type="entry name" value="Cyt_P450_sf"/>
</dbReference>
<evidence type="ECO:0000256" key="1">
    <source>
        <dbReference type="ARBA" id="ARBA00004167"/>
    </source>
</evidence>
<dbReference type="InterPro" id="IPR002401">
    <property type="entry name" value="Cyt_P450_E_grp-I"/>
</dbReference>
<dbReference type="GO" id="GO:0016125">
    <property type="term" value="P:sterol metabolic process"/>
    <property type="evidence" value="ECO:0007669"/>
    <property type="project" value="TreeGrafter"/>
</dbReference>
<dbReference type="SUPFAM" id="SSF48264">
    <property type="entry name" value="Cytochrome P450"/>
    <property type="match status" value="1"/>
</dbReference>
<feature type="binding site" description="axial binding residue" evidence="10">
    <location>
        <position position="467"/>
    </location>
    <ligand>
        <name>heme</name>
        <dbReference type="ChEBI" id="CHEBI:30413"/>
    </ligand>
    <ligandPart>
        <name>Fe</name>
        <dbReference type="ChEBI" id="CHEBI:18248"/>
    </ligandPart>
</feature>
<evidence type="ECO:0000256" key="5">
    <source>
        <dbReference type="ARBA" id="ARBA00022955"/>
    </source>
</evidence>
<dbReference type="CDD" id="cd11043">
    <property type="entry name" value="CYP90-like"/>
    <property type="match status" value="1"/>
</dbReference>
<evidence type="ECO:0000256" key="3">
    <source>
        <dbReference type="ARBA" id="ARBA00022692"/>
    </source>
</evidence>
<dbReference type="PROSITE" id="PS00086">
    <property type="entry name" value="CYTOCHROME_P450"/>
    <property type="match status" value="1"/>
</dbReference>
<comment type="subcellular location">
    <subcellularLocation>
        <location evidence="1">Membrane</location>
        <topology evidence="1">Single-pass membrane protein</topology>
    </subcellularLocation>
</comment>
<evidence type="ECO:0000256" key="12">
    <source>
        <dbReference type="SAM" id="Phobius"/>
    </source>
</evidence>
<dbReference type="GO" id="GO:0016705">
    <property type="term" value="F:oxidoreductase activity, acting on paired donors, with incorporation or reduction of molecular oxygen"/>
    <property type="evidence" value="ECO:0007669"/>
    <property type="project" value="InterPro"/>
</dbReference>
<evidence type="ECO:0000313" key="14">
    <source>
        <dbReference type="Proteomes" id="UP000623129"/>
    </source>
</evidence>
<keyword evidence="6 12" id="KW-1133">Transmembrane helix</keyword>
<dbReference type="EMBL" id="SWLB01000020">
    <property type="protein sequence ID" value="KAF3325137.1"/>
    <property type="molecule type" value="Genomic_DNA"/>
</dbReference>
<organism evidence="13 14">
    <name type="scientific">Carex littledalei</name>
    <dbReference type="NCBI Taxonomy" id="544730"/>
    <lineage>
        <taxon>Eukaryota</taxon>
        <taxon>Viridiplantae</taxon>
        <taxon>Streptophyta</taxon>
        <taxon>Embryophyta</taxon>
        <taxon>Tracheophyta</taxon>
        <taxon>Spermatophyta</taxon>
        <taxon>Magnoliopsida</taxon>
        <taxon>Liliopsida</taxon>
        <taxon>Poales</taxon>
        <taxon>Cyperaceae</taxon>
        <taxon>Cyperoideae</taxon>
        <taxon>Cariceae</taxon>
        <taxon>Carex</taxon>
        <taxon>Carex subgen. Euthyceras</taxon>
    </lineage>
</organism>
<proteinExistence type="inferred from homology"/>
<dbReference type="Gene3D" id="1.10.630.10">
    <property type="entry name" value="Cytochrome P450"/>
    <property type="match status" value="1"/>
</dbReference>
<evidence type="ECO:0000256" key="7">
    <source>
        <dbReference type="ARBA" id="ARBA00023002"/>
    </source>
</evidence>
<dbReference type="GO" id="GO:0016020">
    <property type="term" value="C:membrane"/>
    <property type="evidence" value="ECO:0007669"/>
    <property type="project" value="UniProtKB-SubCell"/>
</dbReference>
<accession>A0A833V5L6</accession>
<sequence>MEARINRIDLSSFALLLLLVLSAVLFLYAKHYGKRKSRPNLPLGSMGWPYIGETIAFYKKHPTYSLGRYLQNRNHRYGKIFKSNILGKPTIVSVDAEFNRFILQNEGQFFEISFPETVRQILGEQTIFTESGEGHKESRSIALKFLSNDMLRTRFLPDIEQTALLVINEWKDGMCLSTTAETRKFTFYMMAKNILSMEPGKPESEKIRKQYATFMPGIVSIPLNSLELNIGRLSRCIYNTCFTKKRKYIEYIYIYMAYSWEITLLINDLSMQSQSEICSEIGRMADLRMEEMRQGEMKGYNDLLCWCLTEFKLSREKMFDLLLGILFGGFETTSMALSLVIFFLGQCPKALQELKDEHLRIARRKTERGETKLNWEDYKKMEFTECVVKETLRLANVAKYLHRKVTQDVHYQGYDIPRGWKVLPVLSAVHLDGSIHKDPQEFNPWRWQHKSENTADMMPFGGGNRLCPGTGLVKLQLAVFLHHLVLNYRWELVKHDEPLAFPYVEFEKGLPIQVFKINN</sequence>
<keyword evidence="10 11" id="KW-0349">Heme</keyword>
<dbReference type="InterPro" id="IPR001128">
    <property type="entry name" value="Cyt_P450"/>
</dbReference>
<dbReference type="PANTHER" id="PTHR24286">
    <property type="entry name" value="CYTOCHROME P450 26"/>
    <property type="match status" value="1"/>
</dbReference>
<keyword evidence="14" id="KW-1185">Reference proteome</keyword>
<dbReference type="GO" id="GO:0005506">
    <property type="term" value="F:iron ion binding"/>
    <property type="evidence" value="ECO:0007669"/>
    <property type="project" value="InterPro"/>
</dbReference>
<keyword evidence="7 11" id="KW-0560">Oxidoreductase</keyword>
<keyword evidence="9 12" id="KW-0472">Membrane</keyword>
<comment type="caution">
    <text evidence="13">The sequence shown here is derived from an EMBL/GenBank/DDBJ whole genome shotgun (WGS) entry which is preliminary data.</text>
</comment>
<keyword evidence="5" id="KW-0444">Lipid biosynthesis</keyword>
<reference evidence="13" key="1">
    <citation type="submission" date="2020-01" db="EMBL/GenBank/DDBJ databases">
        <title>Genome sequence of Kobresia littledalei, the first chromosome-level genome in the family Cyperaceae.</title>
        <authorList>
            <person name="Qu G."/>
        </authorList>
    </citation>
    <scope>NUCLEOTIDE SEQUENCE</scope>
    <source>
        <strain evidence="13">C.B.Clarke</strain>
        <tissue evidence="13">Leaf</tissue>
    </source>
</reference>
<dbReference type="PRINTS" id="PR00385">
    <property type="entry name" value="P450"/>
</dbReference>
<evidence type="ECO:0000256" key="2">
    <source>
        <dbReference type="ARBA" id="ARBA00010617"/>
    </source>
</evidence>
<dbReference type="OrthoDB" id="1372046at2759"/>
<feature type="transmembrane region" description="Helical" evidence="12">
    <location>
        <begin position="12"/>
        <end position="29"/>
    </location>
</feature>
<name>A0A833V5L6_9POAL</name>
<evidence type="ECO:0000256" key="11">
    <source>
        <dbReference type="RuleBase" id="RU000461"/>
    </source>
</evidence>
<keyword evidence="5" id="KW-0752">Steroid biosynthesis</keyword>
<evidence type="ECO:0000256" key="4">
    <source>
        <dbReference type="ARBA" id="ARBA00022723"/>
    </source>
</evidence>
<dbReference type="PANTHER" id="PTHR24286:SF194">
    <property type="entry name" value="STEROID (22S)-HYDROXYLASE"/>
    <property type="match status" value="1"/>
</dbReference>
<dbReference type="GO" id="GO:0004497">
    <property type="term" value="F:monooxygenase activity"/>
    <property type="evidence" value="ECO:0007669"/>
    <property type="project" value="UniProtKB-KW"/>
</dbReference>
<comment type="cofactor">
    <cofactor evidence="10">
        <name>heme</name>
        <dbReference type="ChEBI" id="CHEBI:30413"/>
    </cofactor>
</comment>
<dbReference type="InterPro" id="IPR017972">
    <property type="entry name" value="Cyt_P450_CS"/>
</dbReference>
<evidence type="ECO:0000256" key="8">
    <source>
        <dbReference type="ARBA" id="ARBA00023004"/>
    </source>
</evidence>
<keyword evidence="5" id="KW-0443">Lipid metabolism</keyword>
<comment type="similarity">
    <text evidence="2 11">Belongs to the cytochrome P450 family.</text>
</comment>
<gene>
    <name evidence="13" type="ORF">FCM35_KLT10208</name>
</gene>
<keyword evidence="3 12" id="KW-0812">Transmembrane</keyword>
<feature type="transmembrane region" description="Helical" evidence="12">
    <location>
        <begin position="321"/>
        <end position="345"/>
    </location>
</feature>
<keyword evidence="11" id="KW-0503">Monooxygenase</keyword>
<dbReference type="AlphaFoldDB" id="A0A833V5L6"/>
<protein>
    <submittedName>
        <fullName evidence="13">Cytochrome P450 90B1-like protein</fullName>
    </submittedName>
</protein>
<dbReference type="PRINTS" id="PR00463">
    <property type="entry name" value="EP450I"/>
</dbReference>